<feature type="compositionally biased region" description="Low complexity" evidence="1">
    <location>
        <begin position="304"/>
        <end position="324"/>
    </location>
</feature>
<accession>A0A067LZM3</accession>
<dbReference type="Gene3D" id="1.20.1280.50">
    <property type="match status" value="1"/>
</dbReference>
<sequence>MQPSNNGPARSDSDAALDRLPVELITTIISLVDLATLTSVSQVSRRLRQVASDPVLNPWRAPIQRALQSDRPYPAELLHLSLRACVPRKNWLDVLVLANPQFILCEATLPNLSNGEWEECFRQRFLPSWVKVKKDGRWKKAYMETMWRIQHRLTTSCTTNEAWRQYLVVYRGGVGNNVFNLSRTYNPATAYQNIKSLKNLAHLKTHVRVLVQFSDVRLLLFGVRGHRRSLFVNPHASMLLHPPGVHFVKKHFSAEHEQSASVPAHSRGSESQQTIVPPTPITPIAPGPSNLSSPPPSPPPAHTALNASHAASGSGLSSLARSISHPAGSAGNTSLRMFRTLSRHTEASTHSAPSGSSSGAGFGGILRRFGLSNGASVPARGRVPPAISAPISNPVPLSLPTPTPAHVPQSTSALVPSTSTASTTGPSTSASATSRRPRANKALLNHAPKSMCMYPTLRHPAPNAIHANYPDYTPGGYDWRQWMDTDDGEDDGLAWVGPIMITAQLIGSSAPLPSSARDFEDDILTRGQELTWASVGWDDLWVVAPWLREHIRVAASHQEGDAGV</sequence>
<dbReference type="PROSITE" id="PS50181">
    <property type="entry name" value="FBOX"/>
    <property type="match status" value="1"/>
</dbReference>
<keyword evidence="4" id="KW-1185">Reference proteome</keyword>
<dbReference type="Pfam" id="PF12937">
    <property type="entry name" value="F-box-like"/>
    <property type="match status" value="1"/>
</dbReference>
<feature type="compositionally biased region" description="Pro residues" evidence="1">
    <location>
        <begin position="277"/>
        <end position="286"/>
    </location>
</feature>
<dbReference type="EMBL" id="KL198085">
    <property type="protein sequence ID" value="KDQ08903.1"/>
    <property type="molecule type" value="Genomic_DNA"/>
</dbReference>
<organism evidence="3 4">
    <name type="scientific">Botryobasidium botryosum (strain FD-172 SS1)</name>
    <dbReference type="NCBI Taxonomy" id="930990"/>
    <lineage>
        <taxon>Eukaryota</taxon>
        <taxon>Fungi</taxon>
        <taxon>Dikarya</taxon>
        <taxon>Basidiomycota</taxon>
        <taxon>Agaricomycotina</taxon>
        <taxon>Agaricomycetes</taxon>
        <taxon>Cantharellales</taxon>
        <taxon>Botryobasidiaceae</taxon>
        <taxon>Botryobasidium</taxon>
    </lineage>
</organism>
<dbReference type="InterPro" id="IPR001810">
    <property type="entry name" value="F-box_dom"/>
</dbReference>
<proteinExistence type="predicted"/>
<dbReference type="InParanoid" id="A0A067LZM3"/>
<dbReference type="STRING" id="930990.A0A067LZM3"/>
<name>A0A067LZM3_BOTB1</name>
<dbReference type="SUPFAM" id="SSF81383">
    <property type="entry name" value="F-box domain"/>
    <property type="match status" value="1"/>
</dbReference>
<reference evidence="4" key="1">
    <citation type="journal article" date="2014" name="Proc. Natl. Acad. Sci. U.S.A.">
        <title>Extensive sampling of basidiomycete genomes demonstrates inadequacy of the white-rot/brown-rot paradigm for wood decay fungi.</title>
        <authorList>
            <person name="Riley R."/>
            <person name="Salamov A.A."/>
            <person name="Brown D.W."/>
            <person name="Nagy L.G."/>
            <person name="Floudas D."/>
            <person name="Held B.W."/>
            <person name="Levasseur A."/>
            <person name="Lombard V."/>
            <person name="Morin E."/>
            <person name="Otillar R."/>
            <person name="Lindquist E.A."/>
            <person name="Sun H."/>
            <person name="LaButti K.M."/>
            <person name="Schmutz J."/>
            <person name="Jabbour D."/>
            <person name="Luo H."/>
            <person name="Baker S.E."/>
            <person name="Pisabarro A.G."/>
            <person name="Walton J.D."/>
            <person name="Blanchette R.A."/>
            <person name="Henrissat B."/>
            <person name="Martin F."/>
            <person name="Cullen D."/>
            <person name="Hibbett D.S."/>
            <person name="Grigoriev I.V."/>
        </authorList>
    </citation>
    <scope>NUCLEOTIDE SEQUENCE [LARGE SCALE GENOMIC DNA]</scope>
    <source>
        <strain evidence="4">FD-172 SS1</strain>
    </source>
</reference>
<dbReference type="InterPro" id="IPR036047">
    <property type="entry name" value="F-box-like_dom_sf"/>
</dbReference>
<evidence type="ECO:0000313" key="4">
    <source>
        <dbReference type="Proteomes" id="UP000027195"/>
    </source>
</evidence>
<protein>
    <recommendedName>
        <fullName evidence="2">F-box domain-containing protein</fullName>
    </recommendedName>
</protein>
<gene>
    <name evidence="3" type="ORF">BOTBODRAFT_179534</name>
</gene>
<dbReference type="Proteomes" id="UP000027195">
    <property type="component" value="Unassembled WGS sequence"/>
</dbReference>
<dbReference type="OrthoDB" id="2532648at2759"/>
<feature type="compositionally biased region" description="Low complexity" evidence="1">
    <location>
        <begin position="416"/>
        <end position="434"/>
    </location>
</feature>
<feature type="domain" description="F-box" evidence="2">
    <location>
        <begin position="14"/>
        <end position="62"/>
    </location>
</feature>
<evidence type="ECO:0000313" key="3">
    <source>
        <dbReference type="EMBL" id="KDQ08903.1"/>
    </source>
</evidence>
<feature type="region of interest" description="Disordered" evidence="1">
    <location>
        <begin position="256"/>
        <end position="332"/>
    </location>
</feature>
<evidence type="ECO:0000259" key="2">
    <source>
        <dbReference type="PROSITE" id="PS50181"/>
    </source>
</evidence>
<dbReference type="AlphaFoldDB" id="A0A067LZM3"/>
<evidence type="ECO:0000256" key="1">
    <source>
        <dbReference type="SAM" id="MobiDB-lite"/>
    </source>
</evidence>
<feature type="region of interest" description="Disordered" evidence="1">
    <location>
        <begin position="398"/>
        <end position="437"/>
    </location>
</feature>
<dbReference type="HOGENOM" id="CLU_035247_0_0_1"/>